<gene>
    <name evidence="11" type="ORF">GCM10009107_53670</name>
</gene>
<dbReference type="Gene3D" id="3.30.565.10">
    <property type="entry name" value="Histidine kinase-like ATPase, C-terminal domain"/>
    <property type="match status" value="1"/>
</dbReference>
<evidence type="ECO:0000313" key="11">
    <source>
        <dbReference type="EMBL" id="GAA0765995.1"/>
    </source>
</evidence>
<keyword evidence="5" id="KW-0812">Transmembrane</keyword>
<organism evidence="11 12">
    <name type="scientific">Ideonella azotifigens</name>
    <dbReference type="NCBI Taxonomy" id="513160"/>
    <lineage>
        <taxon>Bacteria</taxon>
        <taxon>Pseudomonadati</taxon>
        <taxon>Pseudomonadota</taxon>
        <taxon>Betaproteobacteria</taxon>
        <taxon>Burkholderiales</taxon>
        <taxon>Sphaerotilaceae</taxon>
        <taxon>Ideonella</taxon>
    </lineage>
</organism>
<evidence type="ECO:0000256" key="3">
    <source>
        <dbReference type="ARBA" id="ARBA00022553"/>
    </source>
</evidence>
<sequence>MNAIPSPDDEPSSLTPPATDAVAPVATDELVAAWQARLQASTGEARARLLVTLAWHLRQRDPAQARRMAGEALSLVSIASSEAPSLLGRLQLVFGEQALFAAAFEPARTHALAARDLFASAGDMAGTADMHGLLASLEADLGHHDKRDAALNQARAAALAAADPLRLAIIDAAMAYNAAVADNGHAASDWAAAIDPQLTSRRSVVLVACTNDLRAVMAFQRGEYGLAITWLRDQLEAARVCGMVRKQITTAANLSMAFSMFNDHGTALEWAQEALGMAKACGWPVLVGTALLQTAQVLDTLDKRSTAQAMLDESLAVLKQLPGAYLHLEALSFQGRLALARGDAMAALQWSDELERLSQKHYRENFLFAVCLGRARAFMLMGRAPEAEQGALAALESAQAMQWPHAQIDALELLAGLHDRFELSPPVPLAATTAPLHYLGQALAVAVAMPDFRVPYRLFEQLAEQHAKVGEHASAYARSLDAAAAREATHSREVRHLAMAAQLRHEAESARAERDHQRRIADIEAERARSLQQALSELSAAQDELMQRNAEQARLHAEREETLAFLAHDLRAPLVALGPALQSVTPKSAAQRAERLAERALAMTDRFLAVARLSRLPIADRVPLDLASLVDAACETFERRAIDEGRRLELDLVFGIAIVGHRETLMRAFCNLVDNALKFSRDGGRVDVSVVFSEHQAAMVVTDDGPGMPAAAQQVLLRTGGERSVFSGGRLGLAIVAEVAKVHEARVAVDTGPHGTRIAFWLPRVAA</sequence>
<protein>
    <recommendedName>
        <fullName evidence="2">histidine kinase</fullName>
        <ecNumber evidence="2">2.7.13.3</ecNumber>
    </recommendedName>
</protein>
<keyword evidence="12" id="KW-1185">Reference proteome</keyword>
<evidence type="ECO:0000256" key="2">
    <source>
        <dbReference type="ARBA" id="ARBA00012438"/>
    </source>
</evidence>
<dbReference type="InterPro" id="IPR036890">
    <property type="entry name" value="HATPase_C_sf"/>
</dbReference>
<evidence type="ECO:0000256" key="5">
    <source>
        <dbReference type="ARBA" id="ARBA00022692"/>
    </source>
</evidence>
<dbReference type="InterPro" id="IPR036097">
    <property type="entry name" value="HisK_dim/P_sf"/>
</dbReference>
<evidence type="ECO:0000256" key="4">
    <source>
        <dbReference type="ARBA" id="ARBA00022679"/>
    </source>
</evidence>
<dbReference type="InterPro" id="IPR050428">
    <property type="entry name" value="TCS_sensor_his_kinase"/>
</dbReference>
<dbReference type="PROSITE" id="PS50109">
    <property type="entry name" value="HIS_KIN"/>
    <property type="match status" value="1"/>
</dbReference>
<dbReference type="InterPro" id="IPR003594">
    <property type="entry name" value="HATPase_dom"/>
</dbReference>
<feature type="domain" description="Histidine kinase" evidence="10">
    <location>
        <begin position="565"/>
        <end position="766"/>
    </location>
</feature>
<dbReference type="Proteomes" id="UP001500279">
    <property type="component" value="Unassembled WGS sequence"/>
</dbReference>
<keyword evidence="8" id="KW-0175">Coiled coil</keyword>
<dbReference type="Pfam" id="PF02518">
    <property type="entry name" value="HATPase_c"/>
    <property type="match status" value="1"/>
</dbReference>
<name>A0ABN1KGB5_9BURK</name>
<reference evidence="11 12" key="1">
    <citation type="journal article" date="2019" name="Int. J. Syst. Evol. Microbiol.">
        <title>The Global Catalogue of Microorganisms (GCM) 10K type strain sequencing project: providing services to taxonomists for standard genome sequencing and annotation.</title>
        <authorList>
            <consortium name="The Broad Institute Genomics Platform"/>
            <consortium name="The Broad Institute Genome Sequencing Center for Infectious Disease"/>
            <person name="Wu L."/>
            <person name="Ma J."/>
        </authorList>
    </citation>
    <scope>NUCLEOTIDE SEQUENCE [LARGE SCALE GENOMIC DNA]</scope>
    <source>
        <strain evidence="11 12">JCM 15503</strain>
    </source>
</reference>
<feature type="coiled-coil region" evidence="8">
    <location>
        <begin position="500"/>
        <end position="551"/>
    </location>
</feature>
<dbReference type="RefSeq" id="WP_141287833.1">
    <property type="nucleotide sequence ID" value="NZ_BAAAEW010000042.1"/>
</dbReference>
<proteinExistence type="predicted"/>
<comment type="caution">
    <text evidence="11">The sequence shown here is derived from an EMBL/GenBank/DDBJ whole genome shotgun (WGS) entry which is preliminary data.</text>
</comment>
<evidence type="ECO:0000313" key="12">
    <source>
        <dbReference type="Proteomes" id="UP001500279"/>
    </source>
</evidence>
<evidence type="ECO:0000259" key="10">
    <source>
        <dbReference type="PROSITE" id="PS50109"/>
    </source>
</evidence>
<dbReference type="EMBL" id="BAAAEW010000042">
    <property type="protein sequence ID" value="GAA0765995.1"/>
    <property type="molecule type" value="Genomic_DNA"/>
</dbReference>
<keyword evidence="4" id="KW-0808">Transferase</keyword>
<dbReference type="PANTHER" id="PTHR45436">
    <property type="entry name" value="SENSOR HISTIDINE KINASE YKOH"/>
    <property type="match status" value="1"/>
</dbReference>
<evidence type="ECO:0000256" key="6">
    <source>
        <dbReference type="ARBA" id="ARBA00022777"/>
    </source>
</evidence>
<accession>A0ABN1KGB5</accession>
<dbReference type="SUPFAM" id="SSF55874">
    <property type="entry name" value="ATPase domain of HSP90 chaperone/DNA topoisomerase II/histidine kinase"/>
    <property type="match status" value="1"/>
</dbReference>
<keyword evidence="7" id="KW-1133">Transmembrane helix</keyword>
<evidence type="ECO:0000256" key="9">
    <source>
        <dbReference type="SAM" id="MobiDB-lite"/>
    </source>
</evidence>
<evidence type="ECO:0000256" key="7">
    <source>
        <dbReference type="ARBA" id="ARBA00022989"/>
    </source>
</evidence>
<dbReference type="InterPro" id="IPR011990">
    <property type="entry name" value="TPR-like_helical_dom_sf"/>
</dbReference>
<dbReference type="Gene3D" id="1.25.40.10">
    <property type="entry name" value="Tetratricopeptide repeat domain"/>
    <property type="match status" value="1"/>
</dbReference>
<comment type="catalytic activity">
    <reaction evidence="1">
        <text>ATP + protein L-histidine = ADP + protein N-phospho-L-histidine.</text>
        <dbReference type="EC" id="2.7.13.3"/>
    </reaction>
</comment>
<feature type="region of interest" description="Disordered" evidence="9">
    <location>
        <begin position="1"/>
        <end position="20"/>
    </location>
</feature>
<dbReference type="SMART" id="SM00387">
    <property type="entry name" value="HATPase_c"/>
    <property type="match status" value="1"/>
</dbReference>
<dbReference type="SUPFAM" id="SSF48452">
    <property type="entry name" value="TPR-like"/>
    <property type="match status" value="1"/>
</dbReference>
<dbReference type="EC" id="2.7.13.3" evidence="2"/>
<dbReference type="SUPFAM" id="SSF47384">
    <property type="entry name" value="Homodimeric domain of signal transducing histidine kinase"/>
    <property type="match status" value="1"/>
</dbReference>
<dbReference type="InterPro" id="IPR005467">
    <property type="entry name" value="His_kinase_dom"/>
</dbReference>
<keyword evidence="3" id="KW-0597">Phosphoprotein</keyword>
<evidence type="ECO:0000256" key="1">
    <source>
        <dbReference type="ARBA" id="ARBA00000085"/>
    </source>
</evidence>
<keyword evidence="6" id="KW-0418">Kinase</keyword>
<keyword evidence="7" id="KW-0472">Membrane</keyword>
<evidence type="ECO:0000256" key="8">
    <source>
        <dbReference type="SAM" id="Coils"/>
    </source>
</evidence>
<dbReference type="CDD" id="cd00075">
    <property type="entry name" value="HATPase"/>
    <property type="match status" value="1"/>
</dbReference>
<dbReference type="PANTHER" id="PTHR45436:SF5">
    <property type="entry name" value="SENSOR HISTIDINE KINASE TRCS"/>
    <property type="match status" value="1"/>
</dbReference>